<proteinExistence type="predicted"/>
<comment type="caution">
    <text evidence="1">The sequence shown here is derived from an EMBL/GenBank/DDBJ whole genome shotgun (WGS) entry which is preliminary data.</text>
</comment>
<organism evidence="1 2">
    <name type="scientific">Araneus ventricosus</name>
    <name type="common">Orbweaver spider</name>
    <name type="synonym">Epeira ventricosa</name>
    <dbReference type="NCBI Taxonomy" id="182803"/>
    <lineage>
        <taxon>Eukaryota</taxon>
        <taxon>Metazoa</taxon>
        <taxon>Ecdysozoa</taxon>
        <taxon>Arthropoda</taxon>
        <taxon>Chelicerata</taxon>
        <taxon>Arachnida</taxon>
        <taxon>Araneae</taxon>
        <taxon>Araneomorphae</taxon>
        <taxon>Entelegynae</taxon>
        <taxon>Araneoidea</taxon>
        <taxon>Araneidae</taxon>
        <taxon>Araneus</taxon>
    </lineage>
</organism>
<keyword evidence="2" id="KW-1185">Reference proteome</keyword>
<evidence type="ECO:0000313" key="1">
    <source>
        <dbReference type="EMBL" id="GBM79820.1"/>
    </source>
</evidence>
<dbReference type="Proteomes" id="UP000499080">
    <property type="component" value="Unassembled WGS sequence"/>
</dbReference>
<evidence type="ECO:0000313" key="2">
    <source>
        <dbReference type="Proteomes" id="UP000499080"/>
    </source>
</evidence>
<sequence>MRRHRISVRFVPVTTRWRSDAHAVRLPDAKEGKSSEMMKNTRIAQGVEFVEDIHSPPVTNISPVTKILDNTSAIREIPHLTE</sequence>
<accession>A0A4Y2IQ95</accession>
<reference evidence="1 2" key="1">
    <citation type="journal article" date="2019" name="Sci. Rep.">
        <title>Orb-weaving spider Araneus ventricosus genome elucidates the spidroin gene catalogue.</title>
        <authorList>
            <person name="Kono N."/>
            <person name="Nakamura H."/>
            <person name="Ohtoshi R."/>
            <person name="Moran D.A.P."/>
            <person name="Shinohara A."/>
            <person name="Yoshida Y."/>
            <person name="Fujiwara M."/>
            <person name="Mori M."/>
            <person name="Tomita M."/>
            <person name="Arakawa K."/>
        </authorList>
    </citation>
    <scope>NUCLEOTIDE SEQUENCE [LARGE SCALE GENOMIC DNA]</scope>
</reference>
<protein>
    <submittedName>
        <fullName evidence="1">Uncharacterized protein</fullName>
    </submittedName>
</protein>
<dbReference type="EMBL" id="BGPR01002843">
    <property type="protein sequence ID" value="GBM79820.1"/>
    <property type="molecule type" value="Genomic_DNA"/>
</dbReference>
<gene>
    <name evidence="1" type="ORF">AVEN_155574_1</name>
</gene>
<dbReference type="AlphaFoldDB" id="A0A4Y2IQ95"/>
<name>A0A4Y2IQ95_ARAVE</name>